<evidence type="ECO:0000313" key="2">
    <source>
        <dbReference type="Proteomes" id="UP001497497"/>
    </source>
</evidence>
<dbReference type="GO" id="GO:0016020">
    <property type="term" value="C:membrane"/>
    <property type="evidence" value="ECO:0007669"/>
    <property type="project" value="InterPro"/>
</dbReference>
<reference evidence="1 2" key="1">
    <citation type="submission" date="2024-04" db="EMBL/GenBank/DDBJ databases">
        <authorList>
            <consortium name="Genoscope - CEA"/>
            <person name="William W."/>
        </authorList>
    </citation>
    <scope>NUCLEOTIDE SEQUENCE [LARGE SCALE GENOMIC DNA]</scope>
</reference>
<proteinExistence type="predicted"/>
<feature type="non-terminal residue" evidence="1">
    <location>
        <position position="1"/>
    </location>
</feature>
<dbReference type="CDD" id="cd11304">
    <property type="entry name" value="Cadherin_repeat"/>
    <property type="match status" value="1"/>
</dbReference>
<dbReference type="SUPFAM" id="SSF49313">
    <property type="entry name" value="Cadherin-like"/>
    <property type="match status" value="1"/>
</dbReference>
<protein>
    <recommendedName>
        <fullName evidence="3">Cadherin domain-containing protein</fullName>
    </recommendedName>
</protein>
<evidence type="ECO:0008006" key="3">
    <source>
        <dbReference type="Google" id="ProtNLM"/>
    </source>
</evidence>
<dbReference type="GO" id="GO:0005509">
    <property type="term" value="F:calcium ion binding"/>
    <property type="evidence" value="ECO:0007669"/>
    <property type="project" value="InterPro"/>
</dbReference>
<dbReference type="EMBL" id="CAXITT010000042">
    <property type="protein sequence ID" value="CAL1529074.1"/>
    <property type="molecule type" value="Genomic_DNA"/>
</dbReference>
<dbReference type="InterPro" id="IPR015919">
    <property type="entry name" value="Cadherin-like_sf"/>
</dbReference>
<comment type="caution">
    <text evidence="1">The sequence shown here is derived from an EMBL/GenBank/DDBJ whole genome shotgun (WGS) entry which is preliminary data.</text>
</comment>
<accession>A0AAV2H985</accession>
<keyword evidence="2" id="KW-1185">Reference proteome</keyword>
<gene>
    <name evidence="1" type="ORF">GSLYS_00003229001</name>
</gene>
<name>A0AAV2H985_LYMST</name>
<sequence length="98" mass="11013">FTFELFENETISNRSLYRVNATGNDGPLDVITYSLQDKTYFDISPVTGEISLKGNAPDYEKVGNQIIQTVCAEDTQNPTKRKVCQNFTITLKDVNDVT</sequence>
<organism evidence="1 2">
    <name type="scientific">Lymnaea stagnalis</name>
    <name type="common">Great pond snail</name>
    <name type="synonym">Helix stagnalis</name>
    <dbReference type="NCBI Taxonomy" id="6523"/>
    <lineage>
        <taxon>Eukaryota</taxon>
        <taxon>Metazoa</taxon>
        <taxon>Spiralia</taxon>
        <taxon>Lophotrochozoa</taxon>
        <taxon>Mollusca</taxon>
        <taxon>Gastropoda</taxon>
        <taxon>Heterobranchia</taxon>
        <taxon>Euthyneura</taxon>
        <taxon>Panpulmonata</taxon>
        <taxon>Hygrophila</taxon>
        <taxon>Lymnaeoidea</taxon>
        <taxon>Lymnaeidae</taxon>
        <taxon>Lymnaea</taxon>
    </lineage>
</organism>
<evidence type="ECO:0000313" key="1">
    <source>
        <dbReference type="EMBL" id="CAL1529074.1"/>
    </source>
</evidence>
<dbReference type="Gene3D" id="2.60.40.60">
    <property type="entry name" value="Cadherins"/>
    <property type="match status" value="1"/>
</dbReference>
<dbReference type="AlphaFoldDB" id="A0AAV2H985"/>
<dbReference type="Proteomes" id="UP001497497">
    <property type="component" value="Unassembled WGS sequence"/>
</dbReference>